<dbReference type="EMBL" id="BAABJH010000001">
    <property type="protein sequence ID" value="GAA4890261.1"/>
    <property type="molecule type" value="Genomic_DNA"/>
</dbReference>
<dbReference type="Gene3D" id="3.90.1720.10">
    <property type="entry name" value="endopeptidase domain like (from Nostoc punctiforme)"/>
    <property type="match status" value="1"/>
</dbReference>
<keyword evidence="1" id="KW-0472">Membrane</keyword>
<protein>
    <recommendedName>
        <fullName evidence="4">Permuted papain-like amidase enzyme, YaeF/YiiX, C92 family</fullName>
    </recommendedName>
</protein>
<evidence type="ECO:0000313" key="3">
    <source>
        <dbReference type="Proteomes" id="UP001500433"/>
    </source>
</evidence>
<gene>
    <name evidence="2" type="ORF">GCM10023311_13070</name>
</gene>
<evidence type="ECO:0000313" key="2">
    <source>
        <dbReference type="EMBL" id="GAA4890261.1"/>
    </source>
</evidence>
<feature type="transmembrane region" description="Helical" evidence="1">
    <location>
        <begin position="7"/>
        <end position="25"/>
    </location>
</feature>
<dbReference type="Pfam" id="PF05708">
    <property type="entry name" value="Peptidase_C92"/>
    <property type="match status" value="1"/>
</dbReference>
<reference evidence="3" key="1">
    <citation type="journal article" date="2019" name="Int. J. Syst. Evol. Microbiol.">
        <title>The Global Catalogue of Microorganisms (GCM) 10K type strain sequencing project: providing services to taxonomists for standard genome sequencing and annotation.</title>
        <authorList>
            <consortium name="The Broad Institute Genomics Platform"/>
            <consortium name="The Broad Institute Genome Sequencing Center for Infectious Disease"/>
            <person name="Wu L."/>
            <person name="Ma J."/>
        </authorList>
    </citation>
    <scope>NUCLEOTIDE SEQUENCE [LARGE SCALE GENOMIC DNA]</scope>
    <source>
        <strain evidence="3">JCM 18274</strain>
    </source>
</reference>
<keyword evidence="3" id="KW-1185">Reference proteome</keyword>
<keyword evidence="1" id="KW-0812">Transmembrane</keyword>
<name>A0ABP9F0M7_9FLAO</name>
<dbReference type="InterPro" id="IPR038765">
    <property type="entry name" value="Papain-like_cys_pep_sf"/>
</dbReference>
<comment type="caution">
    <text evidence="2">The sequence shown here is derived from an EMBL/GenBank/DDBJ whole genome shotgun (WGS) entry which is preliminary data.</text>
</comment>
<accession>A0ABP9F0M7</accession>
<keyword evidence="1" id="KW-1133">Transmembrane helix</keyword>
<dbReference type="Proteomes" id="UP001500433">
    <property type="component" value="Unassembled WGS sequence"/>
</dbReference>
<evidence type="ECO:0000256" key="1">
    <source>
        <dbReference type="SAM" id="Phobius"/>
    </source>
</evidence>
<evidence type="ECO:0008006" key="4">
    <source>
        <dbReference type="Google" id="ProtNLM"/>
    </source>
</evidence>
<organism evidence="2 3">
    <name type="scientific">Flaviramulus aquimarinus</name>
    <dbReference type="NCBI Taxonomy" id="1170456"/>
    <lineage>
        <taxon>Bacteria</taxon>
        <taxon>Pseudomonadati</taxon>
        <taxon>Bacteroidota</taxon>
        <taxon>Flavobacteriia</taxon>
        <taxon>Flavobacteriales</taxon>
        <taxon>Flavobacteriaceae</taxon>
        <taxon>Flaviramulus</taxon>
    </lineage>
</organism>
<dbReference type="SUPFAM" id="SSF54001">
    <property type="entry name" value="Cysteine proteinases"/>
    <property type="match status" value="1"/>
</dbReference>
<sequence>MTIMKKILLFLLIIAGIYLLLLIPIPQQNKEFFNATKAPFIWNQDKLWETLEIKFQKAKNTPSKKLDSIVDKLTVQADILLYDFENKISSPEDSLYNLIERSFFNITPLIAAQENKSDWYIHFYNRVRKKVKSDSRFWDMNTSSARNTSYRILYGMRAAVEEVLLQTNTNDFISTTYVTNEPSATPSASILGIDVHSGDLLVSRGGAEVSAFISRGNDYPGNFSHVALLHIDKDTNKPYLIEAHIEKGVAIATIDDYLKDKKLRFMVMRPRADLPELKLNPMLPHKASTYIYNLSQTTHIPYDFKMDYFDASSMFCSEVGSYAYKRFGIKLWEFKSTISSKGIAEWLHVFGVENFITQMPSDLEYDPMLSVVAEWRNKEVLFQDHIDNAVMDVLITNANQGKKLDYNLWALPIARLIKGYSYVLNVFGKAGVIPEGMDATTALKNNYFVDQFQSLKITTEANIKTFKIENGYLPPYWQLIKIAEKSLHN</sequence>
<proteinExistence type="predicted"/>
<dbReference type="InterPro" id="IPR024453">
    <property type="entry name" value="Peptidase_C92"/>
</dbReference>